<dbReference type="Gene3D" id="3.40.190.10">
    <property type="entry name" value="Periplasmic binding protein-like II"/>
    <property type="match status" value="1"/>
</dbReference>
<dbReference type="SUPFAM" id="SSF53850">
    <property type="entry name" value="Periplasmic binding protein-like II"/>
    <property type="match status" value="1"/>
</dbReference>
<feature type="non-terminal residue" evidence="5">
    <location>
        <position position="343"/>
    </location>
</feature>
<dbReference type="InterPro" id="IPR000914">
    <property type="entry name" value="SBP_5_dom"/>
</dbReference>
<dbReference type="PROSITE" id="PS51257">
    <property type="entry name" value="PROKAR_LIPOPROTEIN"/>
    <property type="match status" value="1"/>
</dbReference>
<evidence type="ECO:0000256" key="1">
    <source>
        <dbReference type="ARBA" id="ARBA00005695"/>
    </source>
</evidence>
<evidence type="ECO:0000313" key="5">
    <source>
        <dbReference type="EMBL" id="SVB36803.1"/>
    </source>
</evidence>
<dbReference type="PANTHER" id="PTHR30290">
    <property type="entry name" value="PERIPLASMIC BINDING COMPONENT OF ABC TRANSPORTER"/>
    <property type="match status" value="1"/>
</dbReference>
<comment type="similarity">
    <text evidence="1">Belongs to the bacterial solute-binding protein 5 family.</text>
</comment>
<sequence length="343" mass="37948">MVLGMRYLIAQAYLSAVFMVMVGCSPSSVPITSIEPQPISTSTEARREVTAAVAPTTSSPTAPYGEIGGRLTVVVEADTAHLDVQQDISETLAARGAGIAYSRLMRLKSDPGLDQPHLLIECELCTEWELLDPWTFRFKLRDDVRWQNAFPVRGRRLDANDLLFSYTRQSTEGWPNAPLLKSVKEIRVESDGEFLVDLNYPDADFLLALANGHSKIIPHESINDETGRFQGPVVGSGAWIWKSSSLGVGTMLERNKNYFEGELPFVEEIVFQIIDDSETQVAALLADEIDVLNISNDGWEILQSYAATPRTIYSKQSGKGIFIAFNTGLEPFASIAMRRQILA</sequence>
<dbReference type="PANTHER" id="PTHR30290:SF9">
    <property type="entry name" value="OLIGOPEPTIDE-BINDING PROTEIN APPA"/>
    <property type="match status" value="1"/>
</dbReference>
<evidence type="ECO:0000256" key="2">
    <source>
        <dbReference type="ARBA" id="ARBA00022448"/>
    </source>
</evidence>
<name>A0A382DGQ6_9ZZZZ</name>
<dbReference type="Pfam" id="PF00496">
    <property type="entry name" value="SBP_bac_5"/>
    <property type="match status" value="1"/>
</dbReference>
<dbReference type="GO" id="GO:0015833">
    <property type="term" value="P:peptide transport"/>
    <property type="evidence" value="ECO:0007669"/>
    <property type="project" value="TreeGrafter"/>
</dbReference>
<reference evidence="5" key="1">
    <citation type="submission" date="2018-05" db="EMBL/GenBank/DDBJ databases">
        <authorList>
            <person name="Lanie J.A."/>
            <person name="Ng W.-L."/>
            <person name="Kazmierczak K.M."/>
            <person name="Andrzejewski T.M."/>
            <person name="Davidsen T.M."/>
            <person name="Wayne K.J."/>
            <person name="Tettelin H."/>
            <person name="Glass J.I."/>
            <person name="Rusch D."/>
            <person name="Podicherti R."/>
            <person name="Tsui H.-C.T."/>
            <person name="Winkler M.E."/>
        </authorList>
    </citation>
    <scope>NUCLEOTIDE SEQUENCE</scope>
</reference>
<evidence type="ECO:0000259" key="4">
    <source>
        <dbReference type="Pfam" id="PF00496"/>
    </source>
</evidence>
<evidence type="ECO:0000256" key="3">
    <source>
        <dbReference type="ARBA" id="ARBA00022729"/>
    </source>
</evidence>
<keyword evidence="2" id="KW-0813">Transport</keyword>
<organism evidence="5">
    <name type="scientific">marine metagenome</name>
    <dbReference type="NCBI Taxonomy" id="408172"/>
    <lineage>
        <taxon>unclassified sequences</taxon>
        <taxon>metagenomes</taxon>
        <taxon>ecological metagenomes</taxon>
    </lineage>
</organism>
<dbReference type="CDD" id="cd00995">
    <property type="entry name" value="PBP2_NikA_DppA_OppA_like"/>
    <property type="match status" value="1"/>
</dbReference>
<protein>
    <recommendedName>
        <fullName evidence="4">Solute-binding protein family 5 domain-containing protein</fullName>
    </recommendedName>
</protein>
<proteinExistence type="inferred from homology"/>
<dbReference type="AlphaFoldDB" id="A0A382DGQ6"/>
<feature type="domain" description="Solute-binding protein family 5" evidence="4">
    <location>
        <begin position="123"/>
        <end position="339"/>
    </location>
</feature>
<dbReference type="EMBL" id="UINC01038985">
    <property type="protein sequence ID" value="SVB36803.1"/>
    <property type="molecule type" value="Genomic_DNA"/>
</dbReference>
<dbReference type="InterPro" id="IPR039424">
    <property type="entry name" value="SBP_5"/>
</dbReference>
<dbReference type="GO" id="GO:1904680">
    <property type="term" value="F:peptide transmembrane transporter activity"/>
    <property type="evidence" value="ECO:0007669"/>
    <property type="project" value="TreeGrafter"/>
</dbReference>
<gene>
    <name evidence="5" type="ORF">METZ01_LOCUS189657</name>
</gene>
<keyword evidence="3" id="KW-0732">Signal</keyword>
<accession>A0A382DGQ6</accession>